<evidence type="ECO:0000313" key="1">
    <source>
        <dbReference type="EMBL" id="PMP98017.1"/>
    </source>
</evidence>
<dbReference type="InterPro" id="IPR012340">
    <property type="entry name" value="NA-bd_OB-fold"/>
</dbReference>
<dbReference type="EMBL" id="PNJD01000067">
    <property type="protein sequence ID" value="PMP98017.1"/>
    <property type="molecule type" value="Genomic_DNA"/>
</dbReference>
<evidence type="ECO:0000313" key="2">
    <source>
        <dbReference type="Proteomes" id="UP000235619"/>
    </source>
</evidence>
<name>A0A2N7QGD4_9BACT</name>
<proteinExistence type="predicted"/>
<dbReference type="Proteomes" id="UP000235619">
    <property type="component" value="Unassembled WGS sequence"/>
</dbReference>
<accession>A0A2N7QGD4</accession>
<organism evidence="1 2">
    <name type="scientific">Thermodesulfobacterium geofontis</name>
    <dbReference type="NCBI Taxonomy" id="1295609"/>
    <lineage>
        <taxon>Bacteria</taxon>
        <taxon>Pseudomonadati</taxon>
        <taxon>Thermodesulfobacteriota</taxon>
        <taxon>Thermodesulfobacteria</taxon>
        <taxon>Thermodesulfobacteriales</taxon>
        <taxon>Thermodesulfobacteriaceae</taxon>
        <taxon>Thermodesulfobacterium</taxon>
    </lineage>
</organism>
<gene>
    <name evidence="1" type="ORF">C0169_01080</name>
</gene>
<dbReference type="Gene3D" id="2.40.50.140">
    <property type="entry name" value="Nucleic acid-binding proteins"/>
    <property type="match status" value="1"/>
</dbReference>
<reference evidence="1 2" key="1">
    <citation type="submission" date="2018-01" db="EMBL/GenBank/DDBJ databases">
        <title>Metagenomic assembled genomes from two thermal pools in the Uzon Caldera, Kamchatka, Russia.</title>
        <authorList>
            <person name="Wilkins L."/>
            <person name="Ettinger C."/>
        </authorList>
    </citation>
    <scope>NUCLEOTIDE SEQUENCE [LARGE SCALE GENOMIC DNA]</scope>
    <source>
        <strain evidence="1">ARK-04</strain>
    </source>
</reference>
<sequence>MRKSYLAILIFAFFILFTGFNPYTIWDSNFSTPLLATQKVEISEIKATPDRYHNQYVSVEGYVENVKQRVSKRGNPYTTFLITDNKGNSLKVFIWGWEDISEGDKVRVEGIFQKVKYVSGYTFYNEISAKSIKKLR</sequence>
<comment type="caution">
    <text evidence="1">The sequence shown here is derived from an EMBL/GenBank/DDBJ whole genome shotgun (WGS) entry which is preliminary data.</text>
</comment>
<dbReference type="AlphaFoldDB" id="A0A2N7QGD4"/>
<protein>
    <submittedName>
        <fullName evidence="1">Uncharacterized protein</fullName>
    </submittedName>
</protein>